<comment type="caution">
    <text evidence="2">The sequence shown here is derived from an EMBL/GenBank/DDBJ whole genome shotgun (WGS) entry which is preliminary data.</text>
</comment>
<name>A0A6N9HJ56_9BURK</name>
<dbReference type="EMBL" id="WWCJ01000010">
    <property type="protein sequence ID" value="MYN03594.1"/>
    <property type="molecule type" value="Genomic_DNA"/>
</dbReference>
<gene>
    <name evidence="2" type="ORF">GTP41_15970</name>
</gene>
<dbReference type="Pfam" id="PF10517">
    <property type="entry name" value="DM13"/>
    <property type="match status" value="1"/>
</dbReference>
<evidence type="ECO:0000313" key="2">
    <source>
        <dbReference type="EMBL" id="MYN03594.1"/>
    </source>
</evidence>
<proteinExistence type="predicted"/>
<dbReference type="AlphaFoldDB" id="A0A6N9HJ56"/>
<keyword evidence="3" id="KW-1185">Reference proteome</keyword>
<evidence type="ECO:0000313" key="3">
    <source>
        <dbReference type="Proteomes" id="UP000448575"/>
    </source>
</evidence>
<sequence>MNRRRLLLGAATHLLALGAGFALGVYLLPILIAPAAPSPAAARSEAAAARFSGIFRRDLADSDALHWGEGKVSLTGRAVVLEGELAPGPDYKLYLSPVYLETEADFQRHKASMVRVGEVRTFKNFVVPLPPGVDPAGYTTVIVWCETFSQFITAARYR</sequence>
<feature type="domain" description="DM13" evidence="1">
    <location>
        <begin position="53"/>
        <end position="158"/>
    </location>
</feature>
<dbReference type="InterPro" id="IPR019545">
    <property type="entry name" value="DM13_domain"/>
</dbReference>
<dbReference type="Proteomes" id="UP000448575">
    <property type="component" value="Unassembled WGS sequence"/>
</dbReference>
<protein>
    <recommendedName>
        <fullName evidence="1">DM13 domain-containing protein</fullName>
    </recommendedName>
</protein>
<dbReference type="PROSITE" id="PS51549">
    <property type="entry name" value="DM13"/>
    <property type="match status" value="1"/>
</dbReference>
<organism evidence="2 3">
    <name type="scientific">Pseudoduganella guangdongensis</name>
    <dbReference type="NCBI Taxonomy" id="2692179"/>
    <lineage>
        <taxon>Bacteria</taxon>
        <taxon>Pseudomonadati</taxon>
        <taxon>Pseudomonadota</taxon>
        <taxon>Betaproteobacteria</taxon>
        <taxon>Burkholderiales</taxon>
        <taxon>Oxalobacteraceae</taxon>
        <taxon>Telluria group</taxon>
        <taxon>Pseudoduganella</taxon>
    </lineage>
</organism>
<evidence type="ECO:0000259" key="1">
    <source>
        <dbReference type="PROSITE" id="PS51549"/>
    </source>
</evidence>
<dbReference type="RefSeq" id="WP_161026562.1">
    <property type="nucleotide sequence ID" value="NZ_WWCJ01000010.1"/>
</dbReference>
<reference evidence="2 3" key="1">
    <citation type="submission" date="2019-12" db="EMBL/GenBank/DDBJ databases">
        <title>Novel species isolated from a subtropical stream in China.</title>
        <authorList>
            <person name="Lu H."/>
        </authorList>
    </citation>
    <scope>NUCLEOTIDE SEQUENCE [LARGE SCALE GENOMIC DNA]</scope>
    <source>
        <strain evidence="2 3">DS3</strain>
    </source>
</reference>
<accession>A0A6N9HJ56</accession>